<dbReference type="Proteomes" id="UP001472677">
    <property type="component" value="Unassembled WGS sequence"/>
</dbReference>
<evidence type="ECO:0000313" key="1">
    <source>
        <dbReference type="EMBL" id="KAK8548455.1"/>
    </source>
</evidence>
<proteinExistence type="predicted"/>
<comment type="caution">
    <text evidence="1">The sequence shown here is derived from an EMBL/GenBank/DDBJ whole genome shotgun (WGS) entry which is preliminary data.</text>
</comment>
<dbReference type="EMBL" id="JBBPBM010000021">
    <property type="protein sequence ID" value="KAK8548455.1"/>
    <property type="molecule type" value="Genomic_DNA"/>
</dbReference>
<gene>
    <name evidence="1" type="ORF">V6N12_061369</name>
</gene>
<protein>
    <submittedName>
        <fullName evidence="1">Uncharacterized protein</fullName>
    </submittedName>
</protein>
<name>A0ABR2DWX7_9ROSI</name>
<evidence type="ECO:0000313" key="2">
    <source>
        <dbReference type="Proteomes" id="UP001472677"/>
    </source>
</evidence>
<keyword evidence="2" id="KW-1185">Reference proteome</keyword>
<accession>A0ABR2DWX7</accession>
<sequence>MENHSQDALVEQEDRVDAVRQFDKDKEVGGADSKSGDEVAVEGIGTMVAWRENELWEDPKGASYLSVSGHARATIGPTPVLLNMESTAN</sequence>
<organism evidence="1 2">
    <name type="scientific">Hibiscus sabdariffa</name>
    <name type="common">roselle</name>
    <dbReference type="NCBI Taxonomy" id="183260"/>
    <lineage>
        <taxon>Eukaryota</taxon>
        <taxon>Viridiplantae</taxon>
        <taxon>Streptophyta</taxon>
        <taxon>Embryophyta</taxon>
        <taxon>Tracheophyta</taxon>
        <taxon>Spermatophyta</taxon>
        <taxon>Magnoliopsida</taxon>
        <taxon>eudicotyledons</taxon>
        <taxon>Gunneridae</taxon>
        <taxon>Pentapetalae</taxon>
        <taxon>rosids</taxon>
        <taxon>malvids</taxon>
        <taxon>Malvales</taxon>
        <taxon>Malvaceae</taxon>
        <taxon>Malvoideae</taxon>
        <taxon>Hibiscus</taxon>
    </lineage>
</organism>
<reference evidence="1 2" key="1">
    <citation type="journal article" date="2024" name="G3 (Bethesda)">
        <title>Genome assembly of Hibiscus sabdariffa L. provides insights into metabolisms of medicinal natural products.</title>
        <authorList>
            <person name="Kim T."/>
        </authorList>
    </citation>
    <scope>NUCLEOTIDE SEQUENCE [LARGE SCALE GENOMIC DNA]</scope>
    <source>
        <strain evidence="1">TK-2024</strain>
        <tissue evidence="1">Old leaves</tissue>
    </source>
</reference>